<sequence length="198" mass="22307">MTGKSRHWLSRDDRVAFWEQVRAGLTVEQAAQASGVSLAAGRRLFSKAGGVIDNAPKPASDTYLTLAEREEIMLLHTQKVRNAEIARRLGRHRSTIGRELNRNSTPSRGYRASGAQHTAEQRAARPKTAKLAANPELRQRVQEDLLARWSPEQISARLRQQFPDQPEMRVSHETIYQSLYVQGRGALRRELTACLRTG</sequence>
<dbReference type="InterPro" id="IPR051917">
    <property type="entry name" value="Transposase-Integrase"/>
</dbReference>
<dbReference type="SUPFAM" id="SSF46689">
    <property type="entry name" value="Homeodomain-like"/>
    <property type="match status" value="1"/>
</dbReference>
<dbReference type="InterPro" id="IPR009057">
    <property type="entry name" value="Homeodomain-like_sf"/>
</dbReference>
<dbReference type="InterPro" id="IPR025246">
    <property type="entry name" value="IS30-like_HTH"/>
</dbReference>
<dbReference type="Pfam" id="PF13936">
    <property type="entry name" value="HTH_38"/>
    <property type="match status" value="1"/>
</dbReference>
<evidence type="ECO:0000313" key="3">
    <source>
        <dbReference type="EMBL" id="MFD1049308.1"/>
    </source>
</evidence>
<proteinExistence type="predicted"/>
<dbReference type="PANTHER" id="PTHR10948:SF23">
    <property type="entry name" value="TRANSPOSASE INSI FOR INSERTION SEQUENCE ELEMENT IS30A-RELATED"/>
    <property type="match status" value="1"/>
</dbReference>
<dbReference type="EMBL" id="JBHTIS010002099">
    <property type="protein sequence ID" value="MFD1049308.1"/>
    <property type="molecule type" value="Genomic_DNA"/>
</dbReference>
<dbReference type="Gene3D" id="1.10.10.60">
    <property type="entry name" value="Homeodomain-like"/>
    <property type="match status" value="1"/>
</dbReference>
<feature type="domain" description="Transposase IS30-like HTH" evidence="2">
    <location>
        <begin position="62"/>
        <end position="103"/>
    </location>
</feature>
<evidence type="ECO:0000256" key="1">
    <source>
        <dbReference type="SAM" id="MobiDB-lite"/>
    </source>
</evidence>
<reference evidence="4" key="1">
    <citation type="journal article" date="2019" name="Int. J. Syst. Evol. Microbiol.">
        <title>The Global Catalogue of Microorganisms (GCM) 10K type strain sequencing project: providing services to taxonomists for standard genome sequencing and annotation.</title>
        <authorList>
            <consortium name="The Broad Institute Genomics Platform"/>
            <consortium name="The Broad Institute Genome Sequencing Center for Infectious Disease"/>
            <person name="Wu L."/>
            <person name="Ma J."/>
        </authorList>
    </citation>
    <scope>NUCLEOTIDE SEQUENCE [LARGE SCALE GENOMIC DNA]</scope>
    <source>
        <strain evidence="4">JCM 31486</strain>
    </source>
</reference>
<keyword evidence="4" id="KW-1185">Reference proteome</keyword>
<dbReference type="Proteomes" id="UP001597045">
    <property type="component" value="Unassembled WGS sequence"/>
</dbReference>
<name>A0ABW3MFE0_9PSEU</name>
<accession>A0ABW3MFE0</accession>
<organism evidence="3 4">
    <name type="scientific">Kibdelosporangium lantanae</name>
    <dbReference type="NCBI Taxonomy" id="1497396"/>
    <lineage>
        <taxon>Bacteria</taxon>
        <taxon>Bacillati</taxon>
        <taxon>Actinomycetota</taxon>
        <taxon>Actinomycetes</taxon>
        <taxon>Pseudonocardiales</taxon>
        <taxon>Pseudonocardiaceae</taxon>
        <taxon>Kibdelosporangium</taxon>
    </lineage>
</organism>
<protein>
    <submittedName>
        <fullName evidence="3">Transposase</fullName>
    </submittedName>
</protein>
<gene>
    <name evidence="3" type="ORF">ACFQ1S_29100</name>
</gene>
<evidence type="ECO:0000313" key="4">
    <source>
        <dbReference type="Proteomes" id="UP001597045"/>
    </source>
</evidence>
<evidence type="ECO:0000259" key="2">
    <source>
        <dbReference type="Pfam" id="PF13936"/>
    </source>
</evidence>
<feature type="non-terminal residue" evidence="3">
    <location>
        <position position="198"/>
    </location>
</feature>
<feature type="region of interest" description="Disordered" evidence="1">
    <location>
        <begin position="99"/>
        <end position="129"/>
    </location>
</feature>
<comment type="caution">
    <text evidence="3">The sequence shown here is derived from an EMBL/GenBank/DDBJ whole genome shotgun (WGS) entry which is preliminary data.</text>
</comment>
<dbReference type="PANTHER" id="PTHR10948">
    <property type="entry name" value="TRANSPOSASE"/>
    <property type="match status" value="1"/>
</dbReference>